<keyword evidence="7" id="KW-1185">Reference proteome</keyword>
<dbReference type="PANTHER" id="PTHR30537:SF5">
    <property type="entry name" value="HTH-TYPE TRANSCRIPTIONAL ACTIVATOR TTDR-RELATED"/>
    <property type="match status" value="1"/>
</dbReference>
<dbReference type="Pfam" id="PF00126">
    <property type="entry name" value="HTH_1"/>
    <property type="match status" value="1"/>
</dbReference>
<comment type="similarity">
    <text evidence="1">Belongs to the LysR transcriptional regulatory family.</text>
</comment>
<organism evidence="6 7">
    <name type="scientific">Sphingobium phenoxybenzoativorans</name>
    <dbReference type="NCBI Taxonomy" id="1592790"/>
    <lineage>
        <taxon>Bacteria</taxon>
        <taxon>Pseudomonadati</taxon>
        <taxon>Pseudomonadota</taxon>
        <taxon>Alphaproteobacteria</taxon>
        <taxon>Sphingomonadales</taxon>
        <taxon>Sphingomonadaceae</taxon>
        <taxon>Sphingobium</taxon>
    </lineage>
</organism>
<evidence type="ECO:0000256" key="3">
    <source>
        <dbReference type="ARBA" id="ARBA00023125"/>
    </source>
</evidence>
<dbReference type="InterPro" id="IPR000847">
    <property type="entry name" value="LysR_HTH_N"/>
</dbReference>
<accession>A0A975KAJ7</accession>
<dbReference type="GO" id="GO:0003677">
    <property type="term" value="F:DNA binding"/>
    <property type="evidence" value="ECO:0007669"/>
    <property type="project" value="UniProtKB-KW"/>
</dbReference>
<gene>
    <name evidence="6" type="ORF">KFK14_10795</name>
</gene>
<dbReference type="InterPro" id="IPR036390">
    <property type="entry name" value="WH_DNA-bd_sf"/>
</dbReference>
<dbReference type="SUPFAM" id="SSF53850">
    <property type="entry name" value="Periplasmic binding protein-like II"/>
    <property type="match status" value="1"/>
</dbReference>
<keyword evidence="4" id="KW-0804">Transcription</keyword>
<evidence type="ECO:0000256" key="4">
    <source>
        <dbReference type="ARBA" id="ARBA00023163"/>
    </source>
</evidence>
<dbReference type="SUPFAM" id="SSF46785">
    <property type="entry name" value="Winged helix' DNA-binding domain"/>
    <property type="match status" value="1"/>
</dbReference>
<dbReference type="InterPro" id="IPR058163">
    <property type="entry name" value="LysR-type_TF_proteobact-type"/>
</dbReference>
<name>A0A975KAJ7_9SPHN</name>
<dbReference type="KEGG" id="spph:KFK14_10795"/>
<dbReference type="Gene3D" id="3.40.190.10">
    <property type="entry name" value="Periplasmic binding protein-like II"/>
    <property type="match status" value="2"/>
</dbReference>
<dbReference type="Proteomes" id="UP000681425">
    <property type="component" value="Chromosome"/>
</dbReference>
<evidence type="ECO:0000313" key="7">
    <source>
        <dbReference type="Proteomes" id="UP000681425"/>
    </source>
</evidence>
<dbReference type="EMBL" id="CP073910">
    <property type="protein sequence ID" value="QUT07820.1"/>
    <property type="molecule type" value="Genomic_DNA"/>
</dbReference>
<evidence type="ECO:0000256" key="2">
    <source>
        <dbReference type="ARBA" id="ARBA00023015"/>
    </source>
</evidence>
<evidence type="ECO:0000313" key="6">
    <source>
        <dbReference type="EMBL" id="QUT07820.1"/>
    </source>
</evidence>
<reference evidence="6" key="1">
    <citation type="submission" date="2021-04" db="EMBL/GenBank/DDBJ databases">
        <title>Isolation of p-tert-butylphenol degrading bacteria Sphingobium phenoxybenzoativorans Tas13 from active sludge.</title>
        <authorList>
            <person name="Li Y."/>
        </authorList>
    </citation>
    <scope>NUCLEOTIDE SEQUENCE</scope>
    <source>
        <strain evidence="6">Tas13</strain>
    </source>
</reference>
<sequence>MNELAELRTFVAVVENGSFSKTARQTGRSTSSIARQVSALEDRLGISLLHRTTRQQGLTDGGAAFYEGAIKVLSSLDNLQRDVSAYQSELKGVLRAQIRASAALSIIAPELPRFLEQYPDIKLNLVLADEQVDLVANGLDVAVWLGHLNDSGLIARRLSANKRILCGSPAYFERYGEPKHPSDLQQHNCLLYRAVNYGNLWRFEKGDEKLEVHVAGNLESENGSILLTSCINGVGLFVAQEWMLRGPVRDGRLRPVLTDYIINPSNDNDTALHVVWPPTKKLSPKARAFIDFLVSLF</sequence>
<dbReference type="CDD" id="cd08422">
    <property type="entry name" value="PBP2_CrgA_like"/>
    <property type="match status" value="1"/>
</dbReference>
<dbReference type="FunFam" id="1.10.10.10:FF:000001">
    <property type="entry name" value="LysR family transcriptional regulator"/>
    <property type="match status" value="1"/>
</dbReference>
<dbReference type="PROSITE" id="PS50931">
    <property type="entry name" value="HTH_LYSR"/>
    <property type="match status" value="1"/>
</dbReference>
<dbReference type="GO" id="GO:0003700">
    <property type="term" value="F:DNA-binding transcription factor activity"/>
    <property type="evidence" value="ECO:0007669"/>
    <property type="project" value="InterPro"/>
</dbReference>
<dbReference type="InterPro" id="IPR005119">
    <property type="entry name" value="LysR_subst-bd"/>
</dbReference>
<dbReference type="AlphaFoldDB" id="A0A975KAJ7"/>
<protein>
    <submittedName>
        <fullName evidence="6">LysR family transcriptional regulator</fullName>
    </submittedName>
</protein>
<evidence type="ECO:0000259" key="5">
    <source>
        <dbReference type="PROSITE" id="PS50931"/>
    </source>
</evidence>
<keyword evidence="3" id="KW-0238">DNA-binding</keyword>
<dbReference type="Gene3D" id="1.10.10.10">
    <property type="entry name" value="Winged helix-like DNA-binding domain superfamily/Winged helix DNA-binding domain"/>
    <property type="match status" value="1"/>
</dbReference>
<feature type="domain" description="HTH lysR-type" evidence="5">
    <location>
        <begin position="1"/>
        <end position="59"/>
    </location>
</feature>
<keyword evidence="2" id="KW-0805">Transcription regulation</keyword>
<dbReference type="Pfam" id="PF03466">
    <property type="entry name" value="LysR_substrate"/>
    <property type="match status" value="1"/>
</dbReference>
<dbReference type="PANTHER" id="PTHR30537">
    <property type="entry name" value="HTH-TYPE TRANSCRIPTIONAL REGULATOR"/>
    <property type="match status" value="1"/>
</dbReference>
<proteinExistence type="inferred from homology"/>
<dbReference type="InterPro" id="IPR036388">
    <property type="entry name" value="WH-like_DNA-bd_sf"/>
</dbReference>
<evidence type="ECO:0000256" key="1">
    <source>
        <dbReference type="ARBA" id="ARBA00009437"/>
    </source>
</evidence>
<dbReference type="RefSeq" id="WP_212610787.1">
    <property type="nucleotide sequence ID" value="NZ_CP073910.1"/>
</dbReference>